<evidence type="ECO:0000256" key="6">
    <source>
        <dbReference type="ARBA" id="ARBA00022792"/>
    </source>
</evidence>
<evidence type="ECO:0000256" key="1">
    <source>
        <dbReference type="ARBA" id="ARBA00004448"/>
    </source>
</evidence>
<dbReference type="OrthoDB" id="434783at2759"/>
<dbReference type="EMBL" id="BEYU01000208">
    <property type="protein sequence ID" value="GBG34672.1"/>
    <property type="molecule type" value="Genomic_DNA"/>
</dbReference>
<dbReference type="InterPro" id="IPR051752">
    <property type="entry name" value="Mito_2-oxodicarb_carrier"/>
</dbReference>
<evidence type="ECO:0000256" key="10">
    <source>
        <dbReference type="PROSITE-ProRule" id="PRU00282"/>
    </source>
</evidence>
<evidence type="ECO:0000256" key="4">
    <source>
        <dbReference type="ARBA" id="ARBA00022692"/>
    </source>
</evidence>
<reference evidence="12 13" key="1">
    <citation type="submission" date="2017-12" db="EMBL/GenBank/DDBJ databases">
        <title>Sequencing, de novo assembly and annotation of complete genome of a new Thraustochytrid species, strain FCC1311.</title>
        <authorList>
            <person name="Sedici K."/>
            <person name="Godart F."/>
            <person name="Aiese Cigliano R."/>
            <person name="Sanseverino W."/>
            <person name="Barakat M."/>
            <person name="Ortet P."/>
            <person name="Marechal E."/>
            <person name="Cagnac O."/>
            <person name="Amato A."/>
        </authorList>
    </citation>
    <scope>NUCLEOTIDE SEQUENCE [LARGE SCALE GENOMIC DNA]</scope>
</reference>
<keyword evidence="3 11" id="KW-0813">Transport</keyword>
<dbReference type="PROSITE" id="PS50920">
    <property type="entry name" value="SOLCAR"/>
    <property type="match status" value="2"/>
</dbReference>
<sequence>MLNLKDMMEARLEAGKGQRQPQQQLQQAQVQAQMQAQCGEKLAGVRAYSAQSAASTLAPLTAAAVSTAVIMYPVDVMRALTMASAGTKEGFSVTAHYQKHGVKGFVSKGVLPEIAKSTVMRVSKFFFFPVICNNLHGKPAKDCSVGQKAIAGALATVPEIIMISPLEVAKIGMQLDHENKFKNNSRVFIQEMYKTRGVGGLYVGWAGMQWRQCFWTGTFFATLQWWKNTVEPPMVNVGVPNAVATLVAGFLAGFFATFPNAPGDVVRSVVQKRVFADPTRPAYGISPAGVAEHITVAKEIVASSGIRGLYSGLGFKAMHLGGSGALMAVLVPFFSNVMGINYGGV</sequence>
<keyword evidence="9 10" id="KW-0472">Membrane</keyword>
<dbReference type="InParanoid" id="A0A2R5GUY6"/>
<dbReference type="Gene3D" id="1.50.40.10">
    <property type="entry name" value="Mitochondrial carrier domain"/>
    <property type="match status" value="1"/>
</dbReference>
<evidence type="ECO:0000313" key="12">
    <source>
        <dbReference type="EMBL" id="GBG34672.1"/>
    </source>
</evidence>
<dbReference type="Pfam" id="PF00153">
    <property type="entry name" value="Mito_carr"/>
    <property type="match status" value="2"/>
</dbReference>
<dbReference type="InterPro" id="IPR023395">
    <property type="entry name" value="MCP_dom_sf"/>
</dbReference>
<dbReference type="PANTHER" id="PTHR46356:SF1">
    <property type="entry name" value="MITOCHONDRIAL 2-OXODICARBOXYLATE CARRIER"/>
    <property type="match status" value="1"/>
</dbReference>
<protein>
    <submittedName>
        <fullName evidence="12">Phosphate carrier protein, mitochondrial</fullName>
    </submittedName>
</protein>
<comment type="similarity">
    <text evidence="2 11">Belongs to the mitochondrial carrier (TC 2.A.29) family.</text>
</comment>
<dbReference type="GO" id="GO:0005743">
    <property type="term" value="C:mitochondrial inner membrane"/>
    <property type="evidence" value="ECO:0007669"/>
    <property type="project" value="UniProtKB-SubCell"/>
</dbReference>
<name>A0A2R5GUY6_9STRA</name>
<accession>A0A2R5GUY6</accession>
<feature type="repeat" description="Solcar" evidence="10">
    <location>
        <begin position="143"/>
        <end position="229"/>
    </location>
</feature>
<evidence type="ECO:0000256" key="7">
    <source>
        <dbReference type="ARBA" id="ARBA00022989"/>
    </source>
</evidence>
<proteinExistence type="inferred from homology"/>
<dbReference type="PANTHER" id="PTHR46356">
    <property type="entry name" value="MITOCHONDRIAL 2-OXODICARBOXYLATE CARRIER"/>
    <property type="match status" value="1"/>
</dbReference>
<feature type="repeat" description="Solcar" evidence="10">
    <location>
        <begin position="240"/>
        <end position="337"/>
    </location>
</feature>
<keyword evidence="6" id="KW-0999">Mitochondrion inner membrane</keyword>
<dbReference type="Proteomes" id="UP000241890">
    <property type="component" value="Unassembled WGS sequence"/>
</dbReference>
<evidence type="ECO:0000313" key="13">
    <source>
        <dbReference type="Proteomes" id="UP000241890"/>
    </source>
</evidence>
<evidence type="ECO:0000256" key="9">
    <source>
        <dbReference type="ARBA" id="ARBA00023136"/>
    </source>
</evidence>
<dbReference type="AlphaFoldDB" id="A0A2R5GUY6"/>
<dbReference type="SUPFAM" id="SSF103506">
    <property type="entry name" value="Mitochondrial carrier"/>
    <property type="match status" value="1"/>
</dbReference>
<keyword evidence="8" id="KW-0496">Mitochondrion</keyword>
<dbReference type="InterPro" id="IPR018108">
    <property type="entry name" value="MCP_transmembrane"/>
</dbReference>
<evidence type="ECO:0000256" key="3">
    <source>
        <dbReference type="ARBA" id="ARBA00022448"/>
    </source>
</evidence>
<keyword evidence="4 10" id="KW-0812">Transmembrane</keyword>
<gene>
    <name evidence="12" type="ORF">FCC1311_108942</name>
</gene>
<evidence type="ECO:0000256" key="11">
    <source>
        <dbReference type="RuleBase" id="RU000488"/>
    </source>
</evidence>
<keyword evidence="13" id="KW-1185">Reference proteome</keyword>
<comment type="caution">
    <text evidence="12">The sequence shown here is derived from an EMBL/GenBank/DDBJ whole genome shotgun (WGS) entry which is preliminary data.</text>
</comment>
<evidence type="ECO:0000256" key="2">
    <source>
        <dbReference type="ARBA" id="ARBA00006375"/>
    </source>
</evidence>
<evidence type="ECO:0000256" key="8">
    <source>
        <dbReference type="ARBA" id="ARBA00023128"/>
    </source>
</evidence>
<organism evidence="12 13">
    <name type="scientific">Hondaea fermentalgiana</name>
    <dbReference type="NCBI Taxonomy" id="2315210"/>
    <lineage>
        <taxon>Eukaryota</taxon>
        <taxon>Sar</taxon>
        <taxon>Stramenopiles</taxon>
        <taxon>Bigyra</taxon>
        <taxon>Labyrinthulomycetes</taxon>
        <taxon>Thraustochytrida</taxon>
        <taxon>Thraustochytriidae</taxon>
        <taxon>Hondaea</taxon>
    </lineage>
</organism>
<evidence type="ECO:0000256" key="5">
    <source>
        <dbReference type="ARBA" id="ARBA00022737"/>
    </source>
</evidence>
<keyword evidence="7" id="KW-1133">Transmembrane helix</keyword>
<comment type="subcellular location">
    <subcellularLocation>
        <location evidence="1">Mitochondrion inner membrane</location>
        <topology evidence="1">Multi-pass membrane protein</topology>
    </subcellularLocation>
</comment>
<keyword evidence="5" id="KW-0677">Repeat</keyword>